<dbReference type="InterPro" id="IPR001647">
    <property type="entry name" value="HTH_TetR"/>
</dbReference>
<evidence type="ECO:0000313" key="7">
    <source>
        <dbReference type="Proteomes" id="UP000666915"/>
    </source>
</evidence>
<dbReference type="Pfam" id="PF00440">
    <property type="entry name" value="TetR_N"/>
    <property type="match status" value="1"/>
</dbReference>
<feature type="DNA-binding region" description="H-T-H motif" evidence="4">
    <location>
        <begin position="39"/>
        <end position="58"/>
    </location>
</feature>
<dbReference type="Pfam" id="PF21935">
    <property type="entry name" value="TetR_C_45"/>
    <property type="match status" value="1"/>
</dbReference>
<dbReference type="Proteomes" id="UP000666915">
    <property type="component" value="Unassembled WGS sequence"/>
</dbReference>
<dbReference type="InterPro" id="IPR036271">
    <property type="entry name" value="Tet_transcr_reg_TetR-rel_C_sf"/>
</dbReference>
<evidence type="ECO:0000256" key="1">
    <source>
        <dbReference type="ARBA" id="ARBA00023015"/>
    </source>
</evidence>
<evidence type="ECO:0000256" key="2">
    <source>
        <dbReference type="ARBA" id="ARBA00023125"/>
    </source>
</evidence>
<dbReference type="PROSITE" id="PS50977">
    <property type="entry name" value="HTH_TETR_2"/>
    <property type="match status" value="1"/>
</dbReference>
<keyword evidence="2 4" id="KW-0238">DNA-binding</keyword>
<dbReference type="InterPro" id="IPR047923">
    <property type="entry name" value="ArpA-like"/>
</dbReference>
<dbReference type="InterPro" id="IPR054126">
    <property type="entry name" value="CprB_TetR_C"/>
</dbReference>
<dbReference type="InterPro" id="IPR009057">
    <property type="entry name" value="Homeodomain-like_sf"/>
</dbReference>
<dbReference type="PANTHER" id="PTHR30055:SF234">
    <property type="entry name" value="HTH-TYPE TRANSCRIPTIONAL REGULATOR BETI"/>
    <property type="match status" value="1"/>
</dbReference>
<dbReference type="SUPFAM" id="SSF46689">
    <property type="entry name" value="Homeodomain-like"/>
    <property type="match status" value="1"/>
</dbReference>
<comment type="caution">
    <text evidence="6">The sequence shown here is derived from an EMBL/GenBank/DDBJ whole genome shotgun (WGS) entry which is preliminary data.</text>
</comment>
<dbReference type="SUPFAM" id="SSF48498">
    <property type="entry name" value="Tetracyclin repressor-like, C-terminal domain"/>
    <property type="match status" value="1"/>
</dbReference>
<protein>
    <submittedName>
        <fullName evidence="6">TetR/AcrR family transcriptional regulator</fullName>
    </submittedName>
</protein>
<dbReference type="PROSITE" id="PS01081">
    <property type="entry name" value="HTH_TETR_1"/>
    <property type="match status" value="1"/>
</dbReference>
<dbReference type="PRINTS" id="PR00455">
    <property type="entry name" value="HTHTETR"/>
</dbReference>
<evidence type="ECO:0000313" key="6">
    <source>
        <dbReference type="EMBL" id="MBO2444516.1"/>
    </source>
</evidence>
<dbReference type="InterPro" id="IPR050109">
    <property type="entry name" value="HTH-type_TetR-like_transc_reg"/>
</dbReference>
<dbReference type="PANTHER" id="PTHR30055">
    <property type="entry name" value="HTH-TYPE TRANSCRIPTIONAL REGULATOR RUTR"/>
    <property type="match status" value="1"/>
</dbReference>
<evidence type="ECO:0000259" key="5">
    <source>
        <dbReference type="PROSITE" id="PS50977"/>
    </source>
</evidence>
<dbReference type="EMBL" id="JAGEOK010000047">
    <property type="protein sequence ID" value="MBO2444516.1"/>
    <property type="molecule type" value="Genomic_DNA"/>
</dbReference>
<accession>A0ABS3RE71</accession>
<evidence type="ECO:0000256" key="4">
    <source>
        <dbReference type="PROSITE-ProRule" id="PRU00335"/>
    </source>
</evidence>
<keyword evidence="3" id="KW-0804">Transcription</keyword>
<keyword evidence="1" id="KW-0805">Transcription regulation</keyword>
<organism evidence="6 7">
    <name type="scientific">Actinomadura nitritigenes</name>
    <dbReference type="NCBI Taxonomy" id="134602"/>
    <lineage>
        <taxon>Bacteria</taxon>
        <taxon>Bacillati</taxon>
        <taxon>Actinomycetota</taxon>
        <taxon>Actinomycetes</taxon>
        <taxon>Streptosporangiales</taxon>
        <taxon>Thermomonosporaceae</taxon>
        <taxon>Actinomadura</taxon>
    </lineage>
</organism>
<dbReference type="Gene3D" id="1.10.357.10">
    <property type="entry name" value="Tetracycline Repressor, domain 2"/>
    <property type="match status" value="1"/>
</dbReference>
<evidence type="ECO:0000256" key="3">
    <source>
        <dbReference type="ARBA" id="ARBA00023163"/>
    </source>
</evidence>
<gene>
    <name evidence="6" type="ORF">J4557_44065</name>
</gene>
<sequence>MARMDGSEQPKQLRAQRTRQAVLAAAAESFAQLGYPATTTADIAARAGVTKGAMYFHFPTKEGLAVTIVEDFYRRWPPLVERIRAESATALDAIAAVLQAVAEQFRNEVSVRAAVRLQAERALVDTDLPAPYQEWITVLSDLFSCAAQAGELREGADPAALARVTVGAFFGIQQVSEATTGRADLTARLTEFWELLRLAIQIPPPHTPDPAV</sequence>
<proteinExistence type="predicted"/>
<dbReference type="NCBIfam" id="NF041196">
    <property type="entry name" value="ScbR_bind_reg"/>
    <property type="match status" value="1"/>
</dbReference>
<dbReference type="InterPro" id="IPR023772">
    <property type="entry name" value="DNA-bd_HTH_TetR-type_CS"/>
</dbReference>
<reference evidence="6 7" key="1">
    <citation type="submission" date="2021-03" db="EMBL/GenBank/DDBJ databases">
        <authorList>
            <person name="Kanchanasin P."/>
            <person name="Saeng-In P."/>
            <person name="Phongsopitanun W."/>
            <person name="Yuki M."/>
            <person name="Kudo T."/>
            <person name="Ohkuma M."/>
            <person name="Tanasupawat S."/>
        </authorList>
    </citation>
    <scope>NUCLEOTIDE SEQUENCE [LARGE SCALE GENOMIC DNA]</scope>
    <source>
        <strain evidence="6 7">L46</strain>
    </source>
</reference>
<keyword evidence="7" id="KW-1185">Reference proteome</keyword>
<name>A0ABS3RE71_9ACTN</name>
<feature type="domain" description="HTH tetR-type" evidence="5">
    <location>
        <begin position="16"/>
        <end position="76"/>
    </location>
</feature>